<dbReference type="GO" id="GO:0016872">
    <property type="term" value="F:intramolecular lyase activity"/>
    <property type="evidence" value="ECO:0007669"/>
    <property type="project" value="InterPro"/>
</dbReference>
<dbReference type="Proteomes" id="UP000824469">
    <property type="component" value="Unassembled WGS sequence"/>
</dbReference>
<dbReference type="AlphaFoldDB" id="A0AA38FLI2"/>
<keyword evidence="4" id="KW-1185">Reference proteome</keyword>
<feature type="signal peptide" evidence="1">
    <location>
        <begin position="1"/>
        <end position="18"/>
    </location>
</feature>
<dbReference type="Pfam" id="PF16035">
    <property type="entry name" value="Chalcone_2"/>
    <property type="match status" value="1"/>
</dbReference>
<dbReference type="InterPro" id="IPR016087">
    <property type="entry name" value="Chalcone_isomerase"/>
</dbReference>
<accession>A0AA38FLI2</accession>
<dbReference type="Gene3D" id="3.50.70.10">
    <property type="match status" value="1"/>
</dbReference>
<comment type="caution">
    <text evidence="3">The sequence shown here is derived from an EMBL/GenBank/DDBJ whole genome shotgun (WGS) entry which is preliminary data.</text>
</comment>
<reference evidence="3 4" key="1">
    <citation type="journal article" date="2021" name="Nat. Plants">
        <title>The Taxus genome provides insights into paclitaxel biosynthesis.</title>
        <authorList>
            <person name="Xiong X."/>
            <person name="Gou J."/>
            <person name="Liao Q."/>
            <person name="Li Y."/>
            <person name="Zhou Q."/>
            <person name="Bi G."/>
            <person name="Li C."/>
            <person name="Du R."/>
            <person name="Wang X."/>
            <person name="Sun T."/>
            <person name="Guo L."/>
            <person name="Liang H."/>
            <person name="Lu P."/>
            <person name="Wu Y."/>
            <person name="Zhang Z."/>
            <person name="Ro D.K."/>
            <person name="Shang Y."/>
            <person name="Huang S."/>
            <person name="Yan J."/>
        </authorList>
    </citation>
    <scope>NUCLEOTIDE SEQUENCE [LARGE SCALE GENOMIC DNA]</scope>
    <source>
        <strain evidence="3">Ta-2019</strain>
    </source>
</reference>
<evidence type="ECO:0000259" key="2">
    <source>
        <dbReference type="Pfam" id="PF16035"/>
    </source>
</evidence>
<keyword evidence="1" id="KW-0732">Signal</keyword>
<evidence type="ECO:0000313" key="4">
    <source>
        <dbReference type="Proteomes" id="UP000824469"/>
    </source>
</evidence>
<evidence type="ECO:0000256" key="1">
    <source>
        <dbReference type="SAM" id="SignalP"/>
    </source>
</evidence>
<dbReference type="OMA" id="RSKDHYL"/>
<evidence type="ECO:0000313" key="3">
    <source>
        <dbReference type="EMBL" id="KAH9306279.1"/>
    </source>
</evidence>
<gene>
    <name evidence="3" type="ORF">KI387_010683</name>
</gene>
<protein>
    <recommendedName>
        <fullName evidence="2">Chalcone isomerase domain-containing protein</fullName>
    </recommendedName>
</protein>
<dbReference type="PANTHER" id="PTHR47698:SF2">
    <property type="entry name" value="FATTY-ACID-BINDING PROTEIN 3, CHLOROPLASTIC"/>
    <property type="match status" value="1"/>
</dbReference>
<name>A0AA38FLI2_TAXCH</name>
<proteinExistence type="predicted"/>
<sequence length="186" mass="20577">MAKRAIPALSIAAALILAEKNTNISACESAYNETVKEPFTGIEFPRLKEDYALLGTAVRCMLGQCKFAKARAYAVGLYLEDGNNVHQCVHENSNDEVFKQVLRAPVARRLVLVMDKDVAGHHIAKGFDRSLLPRVRKAQGGQKSGPGKEALREFTRCFNQEKMLCKGTEVSLVWRPDDSLIISINS</sequence>
<dbReference type="InterPro" id="IPR036298">
    <property type="entry name" value="Chalcone_isomerase_sf"/>
</dbReference>
<dbReference type="PANTHER" id="PTHR47698">
    <property type="entry name" value="FATTY-ACID-BINDING PROTEIN 3, CHLOROPLASTIC"/>
    <property type="match status" value="1"/>
</dbReference>
<organism evidence="3 4">
    <name type="scientific">Taxus chinensis</name>
    <name type="common">Chinese yew</name>
    <name type="synonym">Taxus wallichiana var. chinensis</name>
    <dbReference type="NCBI Taxonomy" id="29808"/>
    <lineage>
        <taxon>Eukaryota</taxon>
        <taxon>Viridiplantae</taxon>
        <taxon>Streptophyta</taxon>
        <taxon>Embryophyta</taxon>
        <taxon>Tracheophyta</taxon>
        <taxon>Spermatophyta</taxon>
        <taxon>Pinopsida</taxon>
        <taxon>Pinidae</taxon>
        <taxon>Conifers II</taxon>
        <taxon>Cupressales</taxon>
        <taxon>Taxaceae</taxon>
        <taxon>Taxus</taxon>
    </lineage>
</organism>
<dbReference type="SUPFAM" id="SSF54626">
    <property type="entry name" value="Chalcone isomerase"/>
    <property type="match status" value="1"/>
</dbReference>
<feature type="domain" description="Chalcone isomerase" evidence="2">
    <location>
        <begin position="84"/>
        <end position="185"/>
    </location>
</feature>
<dbReference type="EMBL" id="JAHRHJ020000008">
    <property type="protein sequence ID" value="KAH9306279.1"/>
    <property type="molecule type" value="Genomic_DNA"/>
</dbReference>
<dbReference type="InterPro" id="IPR016088">
    <property type="entry name" value="Chalcone_isomerase_3-sand"/>
</dbReference>
<feature type="non-terminal residue" evidence="3">
    <location>
        <position position="186"/>
    </location>
</feature>
<feature type="chain" id="PRO_5041365458" description="Chalcone isomerase domain-containing protein" evidence="1">
    <location>
        <begin position="19"/>
        <end position="186"/>
    </location>
</feature>